<feature type="compositionally biased region" description="Polar residues" evidence="11">
    <location>
        <begin position="259"/>
        <end position="269"/>
    </location>
</feature>
<dbReference type="GO" id="GO:0005524">
    <property type="term" value="F:ATP binding"/>
    <property type="evidence" value="ECO:0007669"/>
    <property type="project" value="UniProtKB-KW"/>
</dbReference>
<comment type="similarity">
    <text evidence="2">Belongs to the AAA ATPase family.</text>
</comment>
<dbReference type="FunFam" id="1.10.8.60:FF:000039">
    <property type="entry name" value="peroxisome biogenesis factor 6"/>
    <property type="match status" value="1"/>
</dbReference>
<evidence type="ECO:0000256" key="3">
    <source>
        <dbReference type="ARBA" id="ARBA00022593"/>
    </source>
</evidence>
<dbReference type="RefSeq" id="XP_016271530.1">
    <property type="nucleotide sequence ID" value="XM_016417001.1"/>
</dbReference>
<dbReference type="InterPro" id="IPR056995">
    <property type="entry name" value="PEX6_4th_dom"/>
</dbReference>
<feature type="compositionally biased region" description="Basic residues" evidence="11">
    <location>
        <begin position="1234"/>
        <end position="1249"/>
    </location>
</feature>
<dbReference type="InterPro" id="IPR027417">
    <property type="entry name" value="P-loop_NTPase"/>
</dbReference>
<keyword evidence="3" id="KW-0962">Peroxisome biogenesis</keyword>
<dbReference type="OrthoDB" id="5553750at2759"/>
<dbReference type="GO" id="GO:0005778">
    <property type="term" value="C:peroxisomal membrane"/>
    <property type="evidence" value="ECO:0007669"/>
    <property type="project" value="TreeGrafter"/>
</dbReference>
<accession>M7WQQ8</accession>
<feature type="domain" description="AAA+ ATPase" evidence="12">
    <location>
        <begin position="888"/>
        <end position="1029"/>
    </location>
</feature>
<comment type="catalytic activity">
    <reaction evidence="10">
        <text>ATP + H2O = ADP + phosphate + H(+)</text>
        <dbReference type="Rhea" id="RHEA:13065"/>
        <dbReference type="ChEBI" id="CHEBI:15377"/>
        <dbReference type="ChEBI" id="CHEBI:15378"/>
        <dbReference type="ChEBI" id="CHEBI:30616"/>
        <dbReference type="ChEBI" id="CHEBI:43474"/>
        <dbReference type="ChEBI" id="CHEBI:456216"/>
    </reaction>
    <physiologicalReaction direction="left-to-right" evidence="10">
        <dbReference type="Rhea" id="RHEA:13066"/>
    </physiologicalReaction>
</comment>
<feature type="region of interest" description="Disordered" evidence="11">
    <location>
        <begin position="1168"/>
        <end position="1187"/>
    </location>
</feature>
<dbReference type="GO" id="GO:0016558">
    <property type="term" value="P:protein import into peroxisome matrix"/>
    <property type="evidence" value="ECO:0007669"/>
    <property type="project" value="TreeGrafter"/>
</dbReference>
<dbReference type="GeneID" id="27367343"/>
<protein>
    <recommendedName>
        <fullName evidence="8">Peroxisomal ATPase PEX6</fullName>
    </recommendedName>
    <alternativeName>
        <fullName evidence="9">Peroxin-6</fullName>
    </alternativeName>
</protein>
<dbReference type="InterPro" id="IPR047533">
    <property type="entry name" value="RecA-like_PEX6_r2"/>
</dbReference>
<evidence type="ECO:0000256" key="6">
    <source>
        <dbReference type="ARBA" id="ARBA00022840"/>
    </source>
</evidence>
<evidence type="ECO:0000259" key="12">
    <source>
        <dbReference type="SMART" id="SM00382"/>
    </source>
</evidence>
<evidence type="ECO:0000313" key="14">
    <source>
        <dbReference type="Proteomes" id="UP000016926"/>
    </source>
</evidence>
<keyword evidence="5" id="KW-0378">Hydrolase</keyword>
<dbReference type="InterPro" id="IPR003959">
    <property type="entry name" value="ATPase_AAA_core"/>
</dbReference>
<dbReference type="CDD" id="cd19527">
    <property type="entry name" value="RecA-like_PEX6_r2"/>
    <property type="match status" value="1"/>
</dbReference>
<evidence type="ECO:0000256" key="2">
    <source>
        <dbReference type="ARBA" id="ARBA00006914"/>
    </source>
</evidence>
<keyword evidence="4" id="KW-0547">Nucleotide-binding</keyword>
<dbReference type="Gene3D" id="1.10.8.60">
    <property type="match status" value="2"/>
</dbReference>
<keyword evidence="7" id="KW-0472">Membrane</keyword>
<feature type="region of interest" description="Disordered" evidence="11">
    <location>
        <begin position="1222"/>
        <end position="1249"/>
    </location>
</feature>
<evidence type="ECO:0000256" key="7">
    <source>
        <dbReference type="ARBA" id="ARBA00023136"/>
    </source>
</evidence>
<dbReference type="FunFam" id="3.40.50.300:FF:000109">
    <property type="entry name" value="Peroxisomal biogenesis factor 6"/>
    <property type="match status" value="1"/>
</dbReference>
<dbReference type="SMART" id="SM00382">
    <property type="entry name" value="AAA"/>
    <property type="match status" value="2"/>
</dbReference>
<dbReference type="InterPro" id="IPR050168">
    <property type="entry name" value="AAA_ATPase_domain"/>
</dbReference>
<dbReference type="EMBL" id="KB722661">
    <property type="protein sequence ID" value="EMS20411.1"/>
    <property type="molecule type" value="Genomic_DNA"/>
</dbReference>
<name>M7WQQ8_RHOT1</name>
<dbReference type="AlphaFoldDB" id="M7WQQ8"/>
<dbReference type="Pfam" id="PF23315">
    <property type="entry name" value="PEX6_4th"/>
    <property type="match status" value="1"/>
</dbReference>
<feature type="region of interest" description="Disordered" evidence="11">
    <location>
        <begin position="256"/>
        <end position="292"/>
    </location>
</feature>
<keyword evidence="6" id="KW-0067">ATP-binding</keyword>
<evidence type="ECO:0000256" key="4">
    <source>
        <dbReference type="ARBA" id="ARBA00022741"/>
    </source>
</evidence>
<evidence type="ECO:0000256" key="11">
    <source>
        <dbReference type="SAM" id="MobiDB-lite"/>
    </source>
</evidence>
<evidence type="ECO:0000256" key="9">
    <source>
        <dbReference type="ARBA" id="ARBA00034920"/>
    </source>
</evidence>
<feature type="domain" description="AAA+ ATPase" evidence="12">
    <location>
        <begin position="609"/>
        <end position="749"/>
    </location>
</feature>
<evidence type="ECO:0000256" key="1">
    <source>
        <dbReference type="ARBA" id="ARBA00004370"/>
    </source>
</evidence>
<dbReference type="Proteomes" id="UP000016926">
    <property type="component" value="Unassembled WGS sequence"/>
</dbReference>
<dbReference type="InterPro" id="IPR003960">
    <property type="entry name" value="ATPase_AAA_CS"/>
</dbReference>
<dbReference type="Gene3D" id="3.40.50.300">
    <property type="entry name" value="P-loop containing nucleotide triphosphate hydrolases"/>
    <property type="match status" value="2"/>
</dbReference>
<evidence type="ECO:0000256" key="8">
    <source>
        <dbReference type="ARBA" id="ARBA00034811"/>
    </source>
</evidence>
<organism evidence="13 14">
    <name type="scientific">Rhodotorula toruloides (strain NP11)</name>
    <name type="common">Yeast</name>
    <name type="synonym">Rhodosporidium toruloides</name>
    <dbReference type="NCBI Taxonomy" id="1130832"/>
    <lineage>
        <taxon>Eukaryota</taxon>
        <taxon>Fungi</taxon>
        <taxon>Dikarya</taxon>
        <taxon>Basidiomycota</taxon>
        <taxon>Pucciniomycotina</taxon>
        <taxon>Microbotryomycetes</taxon>
        <taxon>Sporidiobolales</taxon>
        <taxon>Sporidiobolaceae</taxon>
        <taxon>Rhodotorula</taxon>
    </lineage>
</organism>
<dbReference type="PROSITE" id="PS00674">
    <property type="entry name" value="AAA"/>
    <property type="match status" value="1"/>
</dbReference>
<evidence type="ECO:0000256" key="10">
    <source>
        <dbReference type="ARBA" id="ARBA00048778"/>
    </source>
</evidence>
<gene>
    <name evidence="13" type="ORF">RHTO_03330</name>
</gene>
<dbReference type="eggNOG" id="KOG0736">
    <property type="taxonomic scope" value="Eukaryota"/>
</dbReference>
<proteinExistence type="inferred from homology"/>
<dbReference type="PANTHER" id="PTHR23077:SF9">
    <property type="entry name" value="PEROXISOMAL ATPASE PEX6"/>
    <property type="match status" value="1"/>
</dbReference>
<dbReference type="Pfam" id="PF00004">
    <property type="entry name" value="AAA"/>
    <property type="match status" value="2"/>
</dbReference>
<comment type="subcellular location">
    <subcellularLocation>
        <location evidence="1">Membrane</location>
    </subcellularLocation>
</comment>
<dbReference type="GO" id="GO:0016887">
    <property type="term" value="F:ATP hydrolysis activity"/>
    <property type="evidence" value="ECO:0007669"/>
    <property type="project" value="InterPro"/>
</dbReference>
<keyword evidence="14" id="KW-1185">Reference proteome</keyword>
<dbReference type="SUPFAM" id="SSF52540">
    <property type="entry name" value="P-loop containing nucleoside triphosphate hydrolases"/>
    <property type="match status" value="2"/>
</dbReference>
<sequence>MDSLSAHYCTLQAHTSTALASPALWTALVDSLPGPDRDDPPTCLALALAPRHARSARGKELRTVVVRAREASKQEMRDAGEDDAGQQDLPENVLLLPTRLVQAHPAVFTRRSSSSPTSASPPSLSLSIAQALPLTSAIFLSLDSTSYTNASDKSGRLETLLAEKEADLVREGDVVHLPGVGRWKVAVTEPLLQGAFVKGKTRLLVLPPADGGAQEDEAVDAGLVDGTDASEEDDLLDFDIDDSFLASSVLPSRRAHATPLTSPLPSSAGVNGKSFPLIEPPPTTHSGTSISALPLSLPVPADALTPPPDADEDDLPHALASTADLGRLGLFSGDWALVEPANAVGGEEEQKDEDRGRLVRVFAGEGLLYGREAVASSISTLYLPPPLLFNLLGPSSLSSTPSSPSSLTLHPAPLLSPILPLPFPTASSVTISRLASPHSVNKLYQPLFLEGLKEYFSGRRRAVKRGDVIAVGIDEEKVRYVGEGKGEAVEEDFDLPDESAAPTAVVHFLITSLSVDASTSSSAPTGDFDLDRRLEDGLLGCFVDPKVTKLLQTGVERGRVPDDAGWLGIESSPTVPLAPDSLLGTPTPASKLYDFLLSSLTPRASTYSLPLTVLLKGSLGSGKRTLIRSVARRAGVGLLELDCFDLLGESDAKTEGRLRALAVDKALACAPVVLVLRNVEALARKSQAMETGQEPPMTTVLRDCFATIRDGWKASGHPVVVVATTTDVEKVPTGVLGLFKEEIGIQAPAEPERLAILRNLTASDIISPDVSLRSLAVQTAALVANDLVDLVRRARAAAAERVLELASSTDATTSLSDIAHAGVALTSLDFNSALDKARSAYSESIGAPKIPNVTWDDVGGLANVKSDILDTIQLPLEHPELFADGLKKRSGILLYGPPGTGKTLLAKAVATSCSLNFFSVKGPELLNMYIGESEANVRRVFQRARDAKPCVVFMDELDSVAPKRGNQGDSGGVMDRIVSQLLAELDGMSEGKGGNDVFVIGATNRPDLLDPALLRPGRFDRMLYLGVSNTHQAQLNIIQALTRKFKLAPETDLAKLAEKCSFNLTGADFYALCSDAMLKAMTRKAEVVDKRIAELNAQPPYSTGESPLLTPQYYLAEMATPAEIEVLVAQQDFDAALAELVPSVSQAEMLHYKTVQQRFSAETMNSDDNLAAKEKKEAAPVPSPSPSLPQLPAAIPGPFKPNGIVKGPVEKVVPNGLVVDGVQDVVDPEEEEKRRKRRAAKGKGKARAE</sequence>
<dbReference type="HOGENOM" id="CLU_000688_0_0_1"/>
<dbReference type="InterPro" id="IPR003593">
    <property type="entry name" value="AAA+_ATPase"/>
</dbReference>
<reference evidence="13 14" key="1">
    <citation type="journal article" date="2012" name="Nat. Commun.">
        <title>A multi-omic map of the lipid-producing yeast Rhodosporidium toruloides.</title>
        <authorList>
            <person name="Zhu Z."/>
            <person name="Zhang S."/>
            <person name="Liu H."/>
            <person name="Shen H."/>
            <person name="Lin X."/>
            <person name="Yang F."/>
            <person name="Zhou Y.J."/>
            <person name="Jin G."/>
            <person name="Ye M."/>
            <person name="Zou H."/>
            <person name="Zou H."/>
            <person name="Zhao Z.K."/>
        </authorList>
    </citation>
    <scope>NUCLEOTIDE SEQUENCE [LARGE SCALE GENOMIC DNA]</scope>
    <source>
        <strain evidence="13 14">NP11</strain>
    </source>
</reference>
<evidence type="ECO:0000256" key="5">
    <source>
        <dbReference type="ARBA" id="ARBA00022801"/>
    </source>
</evidence>
<dbReference type="GO" id="GO:0005829">
    <property type="term" value="C:cytosol"/>
    <property type="evidence" value="ECO:0007669"/>
    <property type="project" value="TreeGrafter"/>
</dbReference>
<dbReference type="PANTHER" id="PTHR23077">
    <property type="entry name" value="AAA-FAMILY ATPASE"/>
    <property type="match status" value="1"/>
</dbReference>
<evidence type="ECO:0000313" key="13">
    <source>
        <dbReference type="EMBL" id="EMS20411.1"/>
    </source>
</evidence>